<proteinExistence type="predicted"/>
<name>A0A0F9GYH8_9ZZZZ</name>
<reference evidence="1" key="1">
    <citation type="journal article" date="2015" name="Nature">
        <title>Complex archaea that bridge the gap between prokaryotes and eukaryotes.</title>
        <authorList>
            <person name="Spang A."/>
            <person name="Saw J.H."/>
            <person name="Jorgensen S.L."/>
            <person name="Zaremba-Niedzwiedzka K."/>
            <person name="Martijn J."/>
            <person name="Lind A.E."/>
            <person name="van Eijk R."/>
            <person name="Schleper C."/>
            <person name="Guy L."/>
            <person name="Ettema T.J."/>
        </authorList>
    </citation>
    <scope>NUCLEOTIDE SEQUENCE</scope>
</reference>
<dbReference type="SUPFAM" id="SSF88946">
    <property type="entry name" value="Sigma2 domain of RNA polymerase sigma factors"/>
    <property type="match status" value="1"/>
</dbReference>
<organism evidence="1">
    <name type="scientific">marine sediment metagenome</name>
    <dbReference type="NCBI Taxonomy" id="412755"/>
    <lineage>
        <taxon>unclassified sequences</taxon>
        <taxon>metagenomes</taxon>
        <taxon>ecological metagenomes</taxon>
    </lineage>
</organism>
<dbReference type="AlphaFoldDB" id="A0A0F9GYH8"/>
<protein>
    <submittedName>
        <fullName evidence="1">Uncharacterized protein</fullName>
    </submittedName>
</protein>
<dbReference type="EMBL" id="LAZR01016586">
    <property type="protein sequence ID" value="KKM03864.1"/>
    <property type="molecule type" value="Genomic_DNA"/>
</dbReference>
<sequence length="163" mass="19376">MKQIKLSHLLLIRKIAWSFHKTTEVDWDELFAQASLFYWLACLEFDPKRKGVKKTTFIYQFIQNELINFLKKEKRHYMINIPLDELTMDVSFFQTPFFELFDALSPDSQLIAEMILSDPVSYAKLPGKMARGLVVKNLKKEKNWTYTKCWDSLNNIKLELMKL</sequence>
<accession>A0A0F9GYH8</accession>
<comment type="caution">
    <text evidence="1">The sequence shown here is derived from an EMBL/GenBank/DDBJ whole genome shotgun (WGS) entry which is preliminary data.</text>
</comment>
<dbReference type="GO" id="GO:0003700">
    <property type="term" value="F:DNA-binding transcription factor activity"/>
    <property type="evidence" value="ECO:0007669"/>
    <property type="project" value="InterPro"/>
</dbReference>
<dbReference type="GO" id="GO:0006352">
    <property type="term" value="P:DNA-templated transcription initiation"/>
    <property type="evidence" value="ECO:0007669"/>
    <property type="project" value="InterPro"/>
</dbReference>
<dbReference type="InterPro" id="IPR013325">
    <property type="entry name" value="RNA_pol_sigma_r2"/>
</dbReference>
<dbReference type="Gene3D" id="1.10.1740.10">
    <property type="match status" value="1"/>
</dbReference>
<gene>
    <name evidence="1" type="ORF">LCGC14_1770140</name>
</gene>
<evidence type="ECO:0000313" key="1">
    <source>
        <dbReference type="EMBL" id="KKM03864.1"/>
    </source>
</evidence>